<dbReference type="PANTHER" id="PTHR46696">
    <property type="entry name" value="P450, PUTATIVE (EUROFUNG)-RELATED"/>
    <property type="match status" value="1"/>
</dbReference>
<dbReference type="RefSeq" id="WP_378564101.1">
    <property type="nucleotide sequence ID" value="NZ_JBHSDL010000016.1"/>
</dbReference>
<dbReference type="InterPro" id="IPR002397">
    <property type="entry name" value="Cyt_P450_B"/>
</dbReference>
<evidence type="ECO:0000256" key="1">
    <source>
        <dbReference type="ARBA" id="ARBA00010617"/>
    </source>
</evidence>
<proteinExistence type="inferred from homology"/>
<keyword evidence="2 7" id="KW-0349">Heme</keyword>
<dbReference type="InterPro" id="IPR001128">
    <property type="entry name" value="Cyt_P450"/>
</dbReference>
<evidence type="ECO:0000256" key="3">
    <source>
        <dbReference type="ARBA" id="ARBA00022723"/>
    </source>
</evidence>
<comment type="caution">
    <text evidence="8">The sequence shown here is derived from an EMBL/GenBank/DDBJ whole genome shotgun (WGS) entry which is preliminary data.</text>
</comment>
<dbReference type="EMBL" id="JBHSDL010000016">
    <property type="protein sequence ID" value="MFC4376059.1"/>
    <property type="molecule type" value="Genomic_DNA"/>
</dbReference>
<evidence type="ECO:0000313" key="9">
    <source>
        <dbReference type="Proteomes" id="UP001595844"/>
    </source>
</evidence>
<dbReference type="InterPro" id="IPR036396">
    <property type="entry name" value="Cyt_P450_sf"/>
</dbReference>
<keyword evidence="4 7" id="KW-0560">Oxidoreductase</keyword>
<reference evidence="9" key="1">
    <citation type="journal article" date="2019" name="Int. J. Syst. Evol. Microbiol.">
        <title>The Global Catalogue of Microorganisms (GCM) 10K type strain sequencing project: providing services to taxonomists for standard genome sequencing and annotation.</title>
        <authorList>
            <consortium name="The Broad Institute Genomics Platform"/>
            <consortium name="The Broad Institute Genome Sequencing Center for Infectious Disease"/>
            <person name="Wu L."/>
            <person name="Ma J."/>
        </authorList>
    </citation>
    <scope>NUCLEOTIDE SEQUENCE [LARGE SCALE GENOMIC DNA]</scope>
    <source>
        <strain evidence="9">IBRC-M 10490</strain>
    </source>
</reference>
<name>A0ABV8VJ36_9NOCA</name>
<dbReference type="InterPro" id="IPR017972">
    <property type="entry name" value="Cyt_P450_CS"/>
</dbReference>
<accession>A0ABV8VJ36</accession>
<protein>
    <submittedName>
        <fullName evidence="8">Cytochrome P450</fullName>
    </submittedName>
</protein>
<evidence type="ECO:0000256" key="6">
    <source>
        <dbReference type="ARBA" id="ARBA00023033"/>
    </source>
</evidence>
<dbReference type="Gene3D" id="1.10.630.10">
    <property type="entry name" value="Cytochrome P450"/>
    <property type="match status" value="1"/>
</dbReference>
<keyword evidence="9" id="KW-1185">Reference proteome</keyword>
<organism evidence="8 9">
    <name type="scientific">Nocardia halotolerans</name>
    <dbReference type="NCBI Taxonomy" id="1755878"/>
    <lineage>
        <taxon>Bacteria</taxon>
        <taxon>Bacillati</taxon>
        <taxon>Actinomycetota</taxon>
        <taxon>Actinomycetes</taxon>
        <taxon>Mycobacteriales</taxon>
        <taxon>Nocardiaceae</taxon>
        <taxon>Nocardia</taxon>
    </lineage>
</organism>
<keyword evidence="5 7" id="KW-0408">Iron</keyword>
<dbReference type="PRINTS" id="PR00359">
    <property type="entry name" value="BP450"/>
</dbReference>
<sequence>MSDNTAAADLDFSEVFTPEFFQNPYPCYAWLRDNAPVYPATIPFTNVRVWLVSRYADVRDGFADPRLSSDYHTALPEFHAAGLAFGAGTVGERTMLNLDPPDHTRLRGLVSGTFTAARIAQWDAAIRATVDELLDALPAGEPVDVMERIATPLSIRTICMVLGAEPGDEAELRRWADLVFTADPAELAQVPKAIADLLDYADELVTRKRKLPGKDLLSALITARDHGGELSPDELVATAMGLMVAGYESTIRLIGDMLLALLDHPDQLAAVRDGRCTVADAVEETLRYDGPQISSLWRFTTEDMEIAGTTIPAREPVLLLVGSAHRDESRYPNPDSFDISREDKRHLAFGHGIHRCLGAALARLESRILLESLLARFSGLALAVPRGEIRYKPSLVVRGPGELPLVFRH</sequence>
<keyword evidence="6 7" id="KW-0503">Monooxygenase</keyword>
<evidence type="ECO:0000256" key="7">
    <source>
        <dbReference type="RuleBase" id="RU000461"/>
    </source>
</evidence>
<dbReference type="SUPFAM" id="SSF48264">
    <property type="entry name" value="Cytochrome P450"/>
    <property type="match status" value="1"/>
</dbReference>
<evidence type="ECO:0000256" key="4">
    <source>
        <dbReference type="ARBA" id="ARBA00023002"/>
    </source>
</evidence>
<dbReference type="Proteomes" id="UP001595844">
    <property type="component" value="Unassembled WGS sequence"/>
</dbReference>
<gene>
    <name evidence="8" type="ORF">ACFO5K_18310</name>
</gene>
<keyword evidence="3 7" id="KW-0479">Metal-binding</keyword>
<dbReference type="PANTHER" id="PTHR46696:SF1">
    <property type="entry name" value="CYTOCHROME P450 YJIB-RELATED"/>
    <property type="match status" value="1"/>
</dbReference>
<comment type="similarity">
    <text evidence="1 7">Belongs to the cytochrome P450 family.</text>
</comment>
<dbReference type="PROSITE" id="PS00086">
    <property type="entry name" value="CYTOCHROME_P450"/>
    <property type="match status" value="1"/>
</dbReference>
<evidence type="ECO:0000313" key="8">
    <source>
        <dbReference type="EMBL" id="MFC4376059.1"/>
    </source>
</evidence>
<dbReference type="CDD" id="cd11029">
    <property type="entry name" value="CYP107-like"/>
    <property type="match status" value="1"/>
</dbReference>
<dbReference type="Pfam" id="PF00067">
    <property type="entry name" value="p450"/>
    <property type="match status" value="2"/>
</dbReference>
<evidence type="ECO:0000256" key="5">
    <source>
        <dbReference type="ARBA" id="ARBA00023004"/>
    </source>
</evidence>
<evidence type="ECO:0000256" key="2">
    <source>
        <dbReference type="ARBA" id="ARBA00022617"/>
    </source>
</evidence>